<dbReference type="Gene3D" id="3.40.50.620">
    <property type="entry name" value="HUPs"/>
    <property type="match status" value="1"/>
</dbReference>
<comment type="caution">
    <text evidence="14">The sequence shown here is derived from an EMBL/GenBank/DDBJ whole genome shotgun (WGS) entry which is preliminary data.</text>
</comment>
<dbReference type="Pfam" id="PF01507">
    <property type="entry name" value="PAPS_reduct"/>
    <property type="match status" value="1"/>
</dbReference>
<evidence type="ECO:0000256" key="2">
    <source>
        <dbReference type="ARBA" id="ARBA00012393"/>
    </source>
</evidence>
<dbReference type="SUPFAM" id="SSF52402">
    <property type="entry name" value="Adenine nucleotide alpha hydrolases-like"/>
    <property type="match status" value="1"/>
</dbReference>
<evidence type="ECO:0000256" key="4">
    <source>
        <dbReference type="ARBA" id="ARBA00022643"/>
    </source>
</evidence>
<keyword evidence="9" id="KW-0067">ATP-binding</keyword>
<evidence type="ECO:0000256" key="3">
    <source>
        <dbReference type="ARBA" id="ARBA00022630"/>
    </source>
</evidence>
<dbReference type="GO" id="GO:0003919">
    <property type="term" value="F:FMN adenylyltransferase activity"/>
    <property type="evidence" value="ECO:0007669"/>
    <property type="project" value="UniProtKB-EC"/>
</dbReference>
<evidence type="ECO:0000256" key="9">
    <source>
        <dbReference type="ARBA" id="ARBA00022840"/>
    </source>
</evidence>
<keyword evidence="7" id="KW-0547">Nucleotide-binding</keyword>
<dbReference type="EMBL" id="JACGWN010000010">
    <property type="protein sequence ID" value="KAL0426432.1"/>
    <property type="molecule type" value="Genomic_DNA"/>
</dbReference>
<protein>
    <recommendedName>
        <fullName evidence="2">FAD synthase</fullName>
        <ecNumber evidence="2">2.7.7.2</ecNumber>
    </recommendedName>
    <alternativeName>
        <fullName evidence="10">FAD pyrophosphorylase</fullName>
    </alternativeName>
    <alternativeName>
        <fullName evidence="11">FMN adenylyltransferase</fullName>
    </alternativeName>
</protein>
<reference evidence="14" key="1">
    <citation type="submission" date="2020-06" db="EMBL/GenBank/DDBJ databases">
        <authorList>
            <person name="Li T."/>
            <person name="Hu X."/>
            <person name="Zhang T."/>
            <person name="Song X."/>
            <person name="Zhang H."/>
            <person name="Dai N."/>
            <person name="Sheng W."/>
            <person name="Hou X."/>
            <person name="Wei L."/>
        </authorList>
    </citation>
    <scope>NUCLEOTIDE SEQUENCE</scope>
    <source>
        <strain evidence="14">KEN1</strain>
        <tissue evidence="14">Leaf</tissue>
    </source>
</reference>
<feature type="domain" description="MoaB/Mog" evidence="13">
    <location>
        <begin position="292"/>
        <end position="453"/>
    </location>
</feature>
<evidence type="ECO:0000256" key="6">
    <source>
        <dbReference type="ARBA" id="ARBA00022695"/>
    </source>
</evidence>
<keyword evidence="8" id="KW-0274">FAD</keyword>
<evidence type="ECO:0000313" key="14">
    <source>
        <dbReference type="EMBL" id="KAL0426432.1"/>
    </source>
</evidence>
<dbReference type="SMART" id="SM00852">
    <property type="entry name" value="MoCF_biosynth"/>
    <property type="match status" value="1"/>
</dbReference>
<dbReference type="FunFam" id="3.40.980.10:FF:000010">
    <property type="entry name" value="Phosphoadenosine phosphosulfate reductase family protein"/>
    <property type="match status" value="1"/>
</dbReference>
<gene>
    <name evidence="14" type="ORF">Slati_2818000</name>
</gene>
<comment type="catalytic activity">
    <reaction evidence="12">
        <text>FMN + ATP + H(+) = FAD + diphosphate</text>
        <dbReference type="Rhea" id="RHEA:17237"/>
        <dbReference type="ChEBI" id="CHEBI:15378"/>
        <dbReference type="ChEBI" id="CHEBI:30616"/>
        <dbReference type="ChEBI" id="CHEBI:33019"/>
        <dbReference type="ChEBI" id="CHEBI:57692"/>
        <dbReference type="ChEBI" id="CHEBI:58210"/>
        <dbReference type="EC" id="2.7.7.2"/>
    </reaction>
</comment>
<keyword evidence="4" id="KW-0288">FMN</keyword>
<proteinExistence type="predicted"/>
<dbReference type="GO" id="GO:0006747">
    <property type="term" value="P:FAD biosynthetic process"/>
    <property type="evidence" value="ECO:0007669"/>
    <property type="project" value="TreeGrafter"/>
</dbReference>
<organism evidence="14">
    <name type="scientific">Sesamum latifolium</name>
    <dbReference type="NCBI Taxonomy" id="2727402"/>
    <lineage>
        <taxon>Eukaryota</taxon>
        <taxon>Viridiplantae</taxon>
        <taxon>Streptophyta</taxon>
        <taxon>Embryophyta</taxon>
        <taxon>Tracheophyta</taxon>
        <taxon>Spermatophyta</taxon>
        <taxon>Magnoliopsida</taxon>
        <taxon>eudicotyledons</taxon>
        <taxon>Gunneridae</taxon>
        <taxon>Pentapetalae</taxon>
        <taxon>asterids</taxon>
        <taxon>lamiids</taxon>
        <taxon>Lamiales</taxon>
        <taxon>Pedaliaceae</taxon>
        <taxon>Sesamum</taxon>
    </lineage>
</organism>
<evidence type="ECO:0000256" key="8">
    <source>
        <dbReference type="ARBA" id="ARBA00022827"/>
    </source>
</evidence>
<dbReference type="InterPro" id="IPR002500">
    <property type="entry name" value="PAPS_reduct_dom"/>
</dbReference>
<dbReference type="AlphaFoldDB" id="A0AAW2VAV7"/>
<dbReference type="InterPro" id="IPR014729">
    <property type="entry name" value="Rossmann-like_a/b/a_fold"/>
</dbReference>
<evidence type="ECO:0000256" key="5">
    <source>
        <dbReference type="ARBA" id="ARBA00022679"/>
    </source>
</evidence>
<evidence type="ECO:0000256" key="10">
    <source>
        <dbReference type="ARBA" id="ARBA00031145"/>
    </source>
</evidence>
<evidence type="ECO:0000256" key="1">
    <source>
        <dbReference type="ARBA" id="ARBA00004726"/>
    </source>
</evidence>
<sequence length="535" mass="60055">MEIHKAVRESDDIRLKTKYDNAIYVIQRALALYSVEEVAFSFNGGKDSTVLLHLLRAGYYLHQAGTNLSTRDPVNDEITFPIRTIYFESSSVFPEINSFTYDTAFAYKLQMDIIRLDFKSGLEALLKDKPIRAIFLGVRIGDPTAVSNISKIKLRMRIEKVELNFWQYSSGRARAVLPSSPGWPPFMRVNPILDWSYRDVWAFLLTCKIQYCSLYDQGYTSIGSIHDTVPNALLCHTKTDNSEEKYKPAYLLPDGRLERAGRVKKLTSQPLNAVSNGVNHEESHWKSMSTASVIAVGDEILSGTVEDRVGSVLCRKLHSIGWAVSHVSITRNDIDSVADEVDRQKSKNDMVFIYGGVGPLPSDVTVAGIAKAFGVRMAPDEEFEEYLRHLIGERCTGDRNEMAQLPEGITELMHHDKLRVPLIKCRNVIILTATNVAELEKEWDCLIELMKSNELLVMTEPFVSKRLATTLSDVEAAQPLSDIVIKFPDVYTGAYRESRGGSIVITFKGKDEARIRAAAEALCKKFHPGAFSEVD</sequence>
<name>A0AAW2VAV7_9LAMI</name>
<dbReference type="Pfam" id="PF00994">
    <property type="entry name" value="MoCF_biosynth"/>
    <property type="match status" value="1"/>
</dbReference>
<accession>A0AAW2VAV7</accession>
<keyword evidence="6" id="KW-0548">Nucleotidyltransferase</keyword>
<dbReference type="GO" id="GO:0005524">
    <property type="term" value="F:ATP binding"/>
    <property type="evidence" value="ECO:0007669"/>
    <property type="project" value="UniProtKB-KW"/>
</dbReference>
<dbReference type="PANTHER" id="PTHR23293">
    <property type="entry name" value="FAD SYNTHETASE-RELATED FMN ADENYLYLTRANSFERASE"/>
    <property type="match status" value="1"/>
</dbReference>
<keyword evidence="5" id="KW-0808">Transferase</keyword>
<dbReference type="Gene3D" id="3.40.980.10">
    <property type="entry name" value="MoaB/Mog-like domain"/>
    <property type="match status" value="1"/>
</dbReference>
<dbReference type="EC" id="2.7.7.2" evidence="2"/>
<dbReference type="SUPFAM" id="SSF53218">
    <property type="entry name" value="Molybdenum cofactor biosynthesis proteins"/>
    <property type="match status" value="1"/>
</dbReference>
<evidence type="ECO:0000259" key="13">
    <source>
        <dbReference type="SMART" id="SM00852"/>
    </source>
</evidence>
<evidence type="ECO:0000256" key="7">
    <source>
        <dbReference type="ARBA" id="ARBA00022741"/>
    </source>
</evidence>
<reference evidence="14" key="2">
    <citation type="journal article" date="2024" name="Plant">
        <title>Genomic evolution and insights into agronomic trait innovations of Sesamum species.</title>
        <authorList>
            <person name="Miao H."/>
            <person name="Wang L."/>
            <person name="Qu L."/>
            <person name="Liu H."/>
            <person name="Sun Y."/>
            <person name="Le M."/>
            <person name="Wang Q."/>
            <person name="Wei S."/>
            <person name="Zheng Y."/>
            <person name="Lin W."/>
            <person name="Duan Y."/>
            <person name="Cao H."/>
            <person name="Xiong S."/>
            <person name="Wang X."/>
            <person name="Wei L."/>
            <person name="Li C."/>
            <person name="Ma Q."/>
            <person name="Ju M."/>
            <person name="Zhao R."/>
            <person name="Li G."/>
            <person name="Mu C."/>
            <person name="Tian Q."/>
            <person name="Mei H."/>
            <person name="Zhang T."/>
            <person name="Gao T."/>
            <person name="Zhang H."/>
        </authorList>
    </citation>
    <scope>NUCLEOTIDE SEQUENCE</scope>
    <source>
        <strain evidence="14">KEN1</strain>
    </source>
</reference>
<dbReference type="CDD" id="cd23948">
    <property type="entry name" value="FAD_synthase"/>
    <property type="match status" value="1"/>
</dbReference>
<dbReference type="InterPro" id="IPR036425">
    <property type="entry name" value="MoaB/Mog-like_dom_sf"/>
</dbReference>
<keyword evidence="3" id="KW-0285">Flavoprotein</keyword>
<dbReference type="InterPro" id="IPR001453">
    <property type="entry name" value="MoaB/Mog_dom"/>
</dbReference>
<evidence type="ECO:0000256" key="11">
    <source>
        <dbReference type="ARBA" id="ARBA00031871"/>
    </source>
</evidence>
<comment type="pathway">
    <text evidence="1">Cofactor biosynthesis; FAD biosynthesis; FAD from FMN: step 1/1.</text>
</comment>
<evidence type="ECO:0000256" key="12">
    <source>
        <dbReference type="ARBA" id="ARBA00049494"/>
    </source>
</evidence>
<dbReference type="PANTHER" id="PTHR23293:SF9">
    <property type="entry name" value="FAD SYNTHASE"/>
    <property type="match status" value="1"/>
</dbReference>